<comment type="subunit">
    <text evidence="13">Part of the activated spliceosome B/catalytic step 1 spliceosome, one of the forms of the spliceosome which has a well-formed active site but still cannot catalyze the branching reaction and is composed at least of 52 proteins, the U2, U5 and U6 snRNAs and the pre-mRNA. Recruited during early steps of activated spliceosome B maturation, it is probably one of the first proteins released from this complex as he matures to the spliceosome C complex. Component of the minor spliceosome, which splices U12-type introns.</text>
</comment>
<dbReference type="InParanoid" id="A0A194R138"/>
<feature type="compositionally biased region" description="Low complexity" evidence="14">
    <location>
        <begin position="1124"/>
        <end position="1136"/>
    </location>
</feature>
<dbReference type="SUPFAM" id="SSF57414">
    <property type="entry name" value="Hairpin loop containing domain-like"/>
    <property type="match status" value="1"/>
</dbReference>
<dbReference type="Proteomes" id="UP000053240">
    <property type="component" value="Unassembled WGS sequence"/>
</dbReference>
<dbReference type="InterPro" id="IPR002130">
    <property type="entry name" value="Cyclophilin-type_PPIase_dom"/>
</dbReference>
<comment type="similarity">
    <text evidence="5">Belongs to the PIGC family.</text>
</comment>
<evidence type="ECO:0000256" key="11">
    <source>
        <dbReference type="ARBA" id="ARBA00040027"/>
    </source>
</evidence>
<dbReference type="CDD" id="cd22288">
    <property type="entry name" value="CWC27_CTD"/>
    <property type="match status" value="1"/>
</dbReference>
<dbReference type="GO" id="GO:0016020">
    <property type="term" value="C:membrane"/>
    <property type="evidence" value="ECO:0007669"/>
    <property type="project" value="UniProtKB-SubCell"/>
</dbReference>
<feature type="compositionally biased region" description="Polar residues" evidence="14">
    <location>
        <begin position="1264"/>
        <end position="1282"/>
    </location>
</feature>
<dbReference type="FunCoup" id="A0A194R138">
    <property type="interactions" value="40"/>
</dbReference>
<dbReference type="PANTHER" id="PTHR45625:SF6">
    <property type="entry name" value="SPLICEOSOME-ASSOCIATED PROTEIN CWC27 HOMOLOG"/>
    <property type="match status" value="1"/>
</dbReference>
<feature type="compositionally biased region" description="Polar residues" evidence="14">
    <location>
        <begin position="1176"/>
        <end position="1187"/>
    </location>
</feature>
<dbReference type="Gene3D" id="3.50.4.10">
    <property type="entry name" value="Hepatocyte Growth Factor"/>
    <property type="match status" value="1"/>
</dbReference>
<feature type="compositionally biased region" description="Basic and acidic residues" evidence="14">
    <location>
        <begin position="238"/>
        <end position="279"/>
    </location>
</feature>
<feature type="domain" description="PPIase cyclophilin-type" evidence="15">
    <location>
        <begin position="11"/>
        <end position="166"/>
    </location>
</feature>
<dbReference type="GO" id="GO:0006506">
    <property type="term" value="P:GPI anchor biosynthetic process"/>
    <property type="evidence" value="ECO:0007669"/>
    <property type="project" value="UniProtKB-UniPathway"/>
</dbReference>
<dbReference type="Pfam" id="PF00160">
    <property type="entry name" value="Pro_isomerase"/>
    <property type="match status" value="1"/>
</dbReference>
<feature type="compositionally biased region" description="Polar residues" evidence="14">
    <location>
        <begin position="782"/>
        <end position="791"/>
    </location>
</feature>
<dbReference type="FunFam" id="2.40.100.10:FF:000007">
    <property type="entry name" value="Peptidyl-prolyl cis-trans isomerase CWC27 homolog"/>
    <property type="match status" value="1"/>
</dbReference>
<feature type="region of interest" description="Disordered" evidence="14">
    <location>
        <begin position="891"/>
        <end position="957"/>
    </location>
</feature>
<feature type="region of interest" description="Disordered" evidence="14">
    <location>
        <begin position="211"/>
        <end position="279"/>
    </location>
</feature>
<name>A0A194R138_PAPMA</name>
<organism evidence="17 18">
    <name type="scientific">Papilio machaon</name>
    <name type="common">Old World swallowtail butterfly</name>
    <dbReference type="NCBI Taxonomy" id="76193"/>
    <lineage>
        <taxon>Eukaryota</taxon>
        <taxon>Metazoa</taxon>
        <taxon>Ecdysozoa</taxon>
        <taxon>Arthropoda</taxon>
        <taxon>Hexapoda</taxon>
        <taxon>Insecta</taxon>
        <taxon>Pterygota</taxon>
        <taxon>Neoptera</taxon>
        <taxon>Endopterygota</taxon>
        <taxon>Lepidoptera</taxon>
        <taxon>Glossata</taxon>
        <taxon>Ditrysia</taxon>
        <taxon>Papilionoidea</taxon>
        <taxon>Papilionidae</taxon>
        <taxon>Papilioninae</taxon>
        <taxon>Papilio</taxon>
    </lineage>
</organism>
<dbReference type="GO" id="GO:0006457">
    <property type="term" value="P:protein folding"/>
    <property type="evidence" value="ECO:0007669"/>
    <property type="project" value="InterPro"/>
</dbReference>
<feature type="compositionally biased region" description="Low complexity" evidence="14">
    <location>
        <begin position="2482"/>
        <end position="2503"/>
    </location>
</feature>
<dbReference type="PROSITE" id="PS00170">
    <property type="entry name" value="CSA_PPIASE_1"/>
    <property type="match status" value="1"/>
</dbReference>
<reference evidence="17 18" key="1">
    <citation type="journal article" date="2015" name="Nat. Commun.">
        <title>Outbred genome sequencing and CRISPR/Cas9 gene editing in butterflies.</title>
        <authorList>
            <person name="Li X."/>
            <person name="Fan D."/>
            <person name="Zhang W."/>
            <person name="Liu G."/>
            <person name="Zhang L."/>
            <person name="Zhao L."/>
            <person name="Fang X."/>
            <person name="Chen L."/>
            <person name="Dong Y."/>
            <person name="Chen Y."/>
            <person name="Ding Y."/>
            <person name="Zhao R."/>
            <person name="Feng M."/>
            <person name="Zhu Y."/>
            <person name="Feng Y."/>
            <person name="Jiang X."/>
            <person name="Zhu D."/>
            <person name="Xiang H."/>
            <person name="Feng X."/>
            <person name="Li S."/>
            <person name="Wang J."/>
            <person name="Zhang G."/>
            <person name="Kronforst M.R."/>
            <person name="Wang W."/>
        </authorList>
    </citation>
    <scope>NUCLEOTIDE SEQUENCE [LARGE SCALE GENOMIC DNA]</scope>
    <source>
        <strain evidence="17">Ya'a_city_454_Pm</strain>
        <tissue evidence="17">Whole body</tissue>
    </source>
</reference>
<feature type="compositionally biased region" description="Basic and acidic residues" evidence="14">
    <location>
        <begin position="216"/>
        <end position="231"/>
    </location>
</feature>
<feature type="domain" description="Apple" evidence="16">
    <location>
        <begin position="517"/>
        <end position="600"/>
    </location>
</feature>
<evidence type="ECO:0000259" key="16">
    <source>
        <dbReference type="PROSITE" id="PS50948"/>
    </source>
</evidence>
<dbReference type="GO" id="GO:0003755">
    <property type="term" value="F:peptidyl-prolyl cis-trans isomerase activity"/>
    <property type="evidence" value="ECO:0007669"/>
    <property type="project" value="InterPro"/>
</dbReference>
<evidence type="ECO:0000256" key="9">
    <source>
        <dbReference type="ARBA" id="ARBA00023136"/>
    </source>
</evidence>
<evidence type="ECO:0000256" key="6">
    <source>
        <dbReference type="ARBA" id="ARBA00022502"/>
    </source>
</evidence>
<accession>A0A194R138</accession>
<feature type="compositionally biased region" description="Low complexity" evidence="14">
    <location>
        <begin position="1157"/>
        <end position="1175"/>
    </location>
</feature>
<evidence type="ECO:0000256" key="7">
    <source>
        <dbReference type="ARBA" id="ARBA00022692"/>
    </source>
</evidence>
<evidence type="ECO:0000256" key="14">
    <source>
        <dbReference type="SAM" id="MobiDB-lite"/>
    </source>
</evidence>
<feature type="compositionally biased region" description="Low complexity" evidence="14">
    <location>
        <begin position="2026"/>
        <end position="2041"/>
    </location>
</feature>
<feature type="region of interest" description="Disordered" evidence="14">
    <location>
        <begin position="839"/>
        <end position="859"/>
    </location>
</feature>
<feature type="compositionally biased region" description="Low complexity" evidence="14">
    <location>
        <begin position="813"/>
        <end position="823"/>
    </location>
</feature>
<feature type="region of interest" description="Disordered" evidence="14">
    <location>
        <begin position="2482"/>
        <end position="2515"/>
    </location>
</feature>
<protein>
    <recommendedName>
        <fullName evidence="11">Spliceosome-associated protein CWC27 homolog</fullName>
    </recommendedName>
    <alternativeName>
        <fullName evidence="12">Probable inactive peptidyl-prolyl cis-trans isomerase CWC27 homolog</fullName>
    </alternativeName>
</protein>
<keyword evidence="7" id="KW-0812">Transmembrane</keyword>
<feature type="domain" description="Apple" evidence="16">
    <location>
        <begin position="1696"/>
        <end position="1776"/>
    </location>
</feature>
<dbReference type="CDD" id="cd01925">
    <property type="entry name" value="cyclophilin_CeCYP16-like"/>
    <property type="match status" value="1"/>
</dbReference>
<keyword evidence="9" id="KW-0472">Membrane</keyword>
<feature type="domain" description="Apple" evidence="16">
    <location>
        <begin position="1900"/>
        <end position="1988"/>
    </location>
</feature>
<feature type="compositionally biased region" description="Basic and acidic residues" evidence="14">
    <location>
        <begin position="723"/>
        <end position="734"/>
    </location>
</feature>
<evidence type="ECO:0000259" key="15">
    <source>
        <dbReference type="PROSITE" id="PS50072"/>
    </source>
</evidence>
<dbReference type="SMART" id="SM00473">
    <property type="entry name" value="PAN_AP"/>
    <property type="match status" value="4"/>
</dbReference>
<evidence type="ECO:0000256" key="12">
    <source>
        <dbReference type="ARBA" id="ARBA00042090"/>
    </source>
</evidence>
<feature type="compositionally biased region" description="Low complexity" evidence="14">
    <location>
        <begin position="986"/>
        <end position="1001"/>
    </location>
</feature>
<comment type="pathway">
    <text evidence="3">Glycolipid biosynthesis; glycosylphosphatidylinositol-anchor biosynthesis.</text>
</comment>
<dbReference type="InterPro" id="IPR003609">
    <property type="entry name" value="Pan_app"/>
</dbReference>
<feature type="compositionally biased region" description="Polar residues" evidence="14">
    <location>
        <begin position="891"/>
        <end position="901"/>
    </location>
</feature>
<dbReference type="PROSITE" id="PS50948">
    <property type="entry name" value="PAN"/>
    <property type="match status" value="4"/>
</dbReference>
<feature type="compositionally biased region" description="Polar residues" evidence="14">
    <location>
        <begin position="2504"/>
        <end position="2515"/>
    </location>
</feature>
<evidence type="ECO:0000256" key="4">
    <source>
        <dbReference type="ARBA" id="ARBA00007365"/>
    </source>
</evidence>
<dbReference type="Gene3D" id="2.40.100.10">
    <property type="entry name" value="Cyclophilin-like"/>
    <property type="match status" value="1"/>
</dbReference>
<feature type="region of interest" description="Disordered" evidence="14">
    <location>
        <begin position="2128"/>
        <end position="2188"/>
    </location>
</feature>
<feature type="compositionally biased region" description="Polar residues" evidence="14">
    <location>
        <begin position="1105"/>
        <end position="1123"/>
    </location>
</feature>
<feature type="region of interest" description="Disordered" evidence="14">
    <location>
        <begin position="1219"/>
        <end position="1344"/>
    </location>
</feature>
<feature type="compositionally biased region" description="Polar residues" evidence="14">
    <location>
        <begin position="1222"/>
        <end position="1233"/>
    </location>
</feature>
<dbReference type="UniPathway" id="UPA00196"/>
<keyword evidence="10" id="KW-0539">Nucleus</keyword>
<proteinExistence type="inferred from homology"/>
<dbReference type="InterPro" id="IPR029000">
    <property type="entry name" value="Cyclophilin-like_dom_sf"/>
</dbReference>
<evidence type="ECO:0000256" key="10">
    <source>
        <dbReference type="ARBA" id="ARBA00023242"/>
    </source>
</evidence>
<feature type="compositionally biased region" description="Low complexity" evidence="14">
    <location>
        <begin position="922"/>
        <end position="944"/>
    </location>
</feature>
<dbReference type="STRING" id="76193.A0A194R138"/>
<dbReference type="SUPFAM" id="SSF50891">
    <property type="entry name" value="Cyclophilin-like"/>
    <property type="match status" value="1"/>
</dbReference>
<gene>
    <name evidence="17" type="ORF">RR48_10145</name>
</gene>
<keyword evidence="17" id="KW-0413">Isomerase</keyword>
<feature type="region of interest" description="Disordered" evidence="14">
    <location>
        <begin position="2276"/>
        <end position="2315"/>
    </location>
</feature>
<feature type="compositionally biased region" description="Polar residues" evidence="14">
    <location>
        <begin position="690"/>
        <end position="700"/>
    </location>
</feature>
<dbReference type="PANTHER" id="PTHR45625">
    <property type="entry name" value="PEPTIDYL-PROLYL CIS-TRANS ISOMERASE-RELATED"/>
    <property type="match status" value="1"/>
</dbReference>
<keyword evidence="18" id="KW-1185">Reference proteome</keyword>
<feature type="region of interest" description="Disordered" evidence="14">
    <location>
        <begin position="604"/>
        <end position="823"/>
    </location>
</feature>
<evidence type="ECO:0000313" key="17">
    <source>
        <dbReference type="EMBL" id="KPJ10965.1"/>
    </source>
</evidence>
<feature type="compositionally biased region" description="Basic and acidic residues" evidence="14">
    <location>
        <begin position="659"/>
        <end position="671"/>
    </location>
</feature>
<dbReference type="PROSITE" id="PS50072">
    <property type="entry name" value="CSA_PPIASE_2"/>
    <property type="match status" value="1"/>
</dbReference>
<feature type="region of interest" description="Disordered" evidence="14">
    <location>
        <begin position="301"/>
        <end position="323"/>
    </location>
</feature>
<dbReference type="Pfam" id="PF06432">
    <property type="entry name" value="GPI2"/>
    <property type="match status" value="1"/>
</dbReference>
<evidence type="ECO:0000256" key="8">
    <source>
        <dbReference type="ARBA" id="ARBA00022989"/>
    </source>
</evidence>
<evidence type="ECO:0000256" key="13">
    <source>
        <dbReference type="ARBA" id="ARBA00046368"/>
    </source>
</evidence>
<dbReference type="InterPro" id="IPR044666">
    <property type="entry name" value="Cyclophilin_A-like"/>
</dbReference>
<dbReference type="EMBL" id="KQ460890">
    <property type="protein sequence ID" value="KPJ10965.1"/>
    <property type="molecule type" value="Genomic_DNA"/>
</dbReference>
<evidence type="ECO:0000256" key="3">
    <source>
        <dbReference type="ARBA" id="ARBA00004687"/>
    </source>
</evidence>
<comment type="similarity">
    <text evidence="4">Belongs to the cyclophilin-type PPIase family.</text>
</comment>
<evidence type="ECO:0000313" key="18">
    <source>
        <dbReference type="Proteomes" id="UP000053240"/>
    </source>
</evidence>
<evidence type="ECO:0000256" key="2">
    <source>
        <dbReference type="ARBA" id="ARBA00004141"/>
    </source>
</evidence>
<feature type="compositionally biased region" description="Low complexity" evidence="14">
    <location>
        <begin position="1080"/>
        <end position="1095"/>
    </location>
</feature>
<evidence type="ECO:0000256" key="5">
    <source>
        <dbReference type="ARBA" id="ARBA00008321"/>
    </source>
</evidence>
<feature type="compositionally biased region" description="Low complexity" evidence="14">
    <location>
        <begin position="1295"/>
        <end position="1320"/>
    </location>
</feature>
<feature type="region of interest" description="Disordered" evidence="14">
    <location>
        <begin position="986"/>
        <end position="1191"/>
    </location>
</feature>
<feature type="compositionally biased region" description="Low complexity" evidence="14">
    <location>
        <begin position="2150"/>
        <end position="2159"/>
    </location>
</feature>
<dbReference type="CDD" id="cd01099">
    <property type="entry name" value="PAN_AP_HGF"/>
    <property type="match status" value="1"/>
</dbReference>
<comment type="subcellular location">
    <subcellularLocation>
        <location evidence="2">Membrane</location>
        <topology evidence="2">Multi-pass membrane protein</topology>
    </subcellularLocation>
    <subcellularLocation>
        <location evidence="1">Nucleus</location>
    </subcellularLocation>
</comment>
<dbReference type="InterPro" id="IPR020892">
    <property type="entry name" value="Cyclophilin-type_PPIase_CS"/>
</dbReference>
<evidence type="ECO:0000256" key="1">
    <source>
        <dbReference type="ARBA" id="ARBA00004123"/>
    </source>
</evidence>
<feature type="compositionally biased region" description="Polar residues" evidence="14">
    <location>
        <begin position="2281"/>
        <end position="2294"/>
    </location>
</feature>
<feature type="compositionally biased region" description="Basic and acidic residues" evidence="14">
    <location>
        <begin position="2296"/>
        <end position="2315"/>
    </location>
</feature>
<feature type="compositionally biased region" description="Polar residues" evidence="14">
    <location>
        <begin position="1005"/>
        <end position="1033"/>
    </location>
</feature>
<dbReference type="InterPro" id="IPR009450">
    <property type="entry name" value="Plno_GlcNAc_GPI2"/>
</dbReference>
<feature type="region of interest" description="Disordered" evidence="14">
    <location>
        <begin position="2001"/>
        <end position="2094"/>
    </location>
</feature>
<keyword evidence="6" id="KW-0337">GPI-anchor biosynthesis</keyword>
<dbReference type="Pfam" id="PF00024">
    <property type="entry name" value="PAN_1"/>
    <property type="match status" value="1"/>
</dbReference>
<dbReference type="PRINTS" id="PR00153">
    <property type="entry name" value="CSAPPISMRASE"/>
</dbReference>
<feature type="domain" description="Apple" evidence="16">
    <location>
        <begin position="1793"/>
        <end position="1880"/>
    </location>
</feature>
<dbReference type="GO" id="GO:0071013">
    <property type="term" value="C:catalytic step 2 spliceosome"/>
    <property type="evidence" value="ECO:0007669"/>
    <property type="project" value="TreeGrafter"/>
</dbReference>
<keyword evidence="8" id="KW-1133">Transmembrane helix</keyword>
<feature type="compositionally biased region" description="Polar residues" evidence="14">
    <location>
        <begin position="1056"/>
        <end position="1072"/>
    </location>
</feature>
<sequence length="2781" mass="314271">MSNIYIQEPPALGKVLLKTSVGEIDVELWTKEAPKACRNFLQLCMEGYYNGTIFHRVVPGFIVQGGDPNGDGTGGESIYGEPFKDEFHSRLRFNRRGLVAMANAGKDDNGSQFFFTLGATPELQNKHTIFGKVTGETIYNMLKLAEGLIGPDERPEHPHKITSTTVLINPFTDIVPRVTAVKIEEPPKKKKKERIGVKLTCTNFFTELELEEESMKEEMSNKDLEKKKEETVVAVNNIRDKLSSKKRGKSPENESNKRRKEDDNDKESSAEEEYYLGKERDMERLKERDRIRNEIRQLKKEMKDTKEDNIKAEDLKEEKKPEKSIEDNEMYKQFVEEQEKYKKIKEKIPKKGAARSRRTKFTRKTTRKKPWVKNLYENRDYPDNYTDRKFLEELRKNLFVEKVTLKQAVQGSFRVVLRLCLCVMYAVLEDFTLQLLAKFKNKLHAIKEKNQTENETIKEDDENFNTPDWMGHTLRFEDKGAVLAKDASNKGDDWFDIYDPRNPLNKRKREKSDRKNCFERISIGEHLPRDAIYRNISELTTKECEQICKQDKQCQSYDYGVGAKGNATCNLSTISEKDIKDKSVLGRHPDYDVYVRRFQCEQSPPTPIQAEFDDPDGLLHRPTFKPASDPKKPLSDEVLDDLGSYSNSDTSKKPAYNNERPDDYDNLKPDYDSPPSYGLHKPQDVPYPTENPQINMSNTRPDPYDVLQFQDQYGRPRPQGTWRPEEMYGHRPDDFGPDPYRPEIPQYQYIIRPNRKPHQSSRPENDDGYGNKPDYNGKPDSYGQNIPSTSLDRPYKPNKPSNTYPSRPNDKPNYSYNSQYASNYGSQYHDNSIYLEIYDPPRTYKPPSKPNRPGYGINQGDYEYGHLGYGYDTFTSQNSYSHLQNSQSQYYGSGILNQDNSYRPDPEYSLKPTKPYDIQDVGYGSQSSSNQNSGGYGLLSTSKPKPNKKPSYGGYGTQGATDSYGSSGYGSGGSGYYSNSQSFVGSENYESNSQSHYSSSHIQNEKPQNSNHGYGGDSQSNQAPYGGSSQASNKKPYKGQGYGSNNQNYGADQASYGFNNNEYGGGQTTNRPYGSGQGYGSNSQSHYGSNQGSYGDKYGSHHEYGSSNHNKPGYSDGSSNDKPYSSSLGYGSSSHSNQGAYGETSHSSNIPYGGSQGYDSSSSSYGSSKPQGSNSVYGNNNKKPSGVSTSYGDGYESSSGYNSNHASYGGTQYEISQGYGGQNTYDGNSNSYGGTHHSNKPYGGSTSSRPYGPNEGYNDRPVYGSNTEGNGNYGGQTHSSGYNARPSHKPDRPSSSHSYTSQHNSQYQSQNSFESSSSYNRPIDDGGYRKPGNQSSYGNGYDRDRLNVKPVYEYEIDRPGEASGYGKPNGDVITTRPVAVGDYTGKPNYGRDPGGEISYKDRWMDEWMDVCLKVSPIASTILSAVKNTDSACVSLPTYSHVESMAWSTLPMLREHWLDPAFRGKGLCELMTKPIEAFDLRRDFVEDKDYDFYELDRNSLEPNCPDTLRGPGLLHSGFLSNKRPGHDVDRWKDRIDWYDRSSQSEYERHYNERRRVVNSNRRYQNEVFVPYQIGVSRSDEDSETGRQYGGAYGGHNYYKDKTDYRKSFNHWQISDEAHRSNYYGVKSHSLNSDFNYNSLRKDSGWENSGYGYGAWKRGRWNNSWNGYDYGESDHYKYNKPPVYYELDRMDGLPAKDCSSRRRPGMSLGTGAIRRSLFARNVVECEAACFGEKEFKCVSYSYRYSNGRGSDNCFLSERPYRGLDMSADSDSDVYAMPQDQGCATVSRTPWVESECFWHVRSESAVAGSAARASLTVTGLGACEAECIRAHAFFCRGFSFRFDSPKIGDDLENCILTSSPPTSLEIGHGLRTTAGHELYARGNYGRGCEPALYDDVQHKDTECFLKYDNAAKLKGTAVRGLARVKDEQECGRACTDAPFTCLSFSFTKKAPQGRDNCLLSEIRLFDLQRGVDYEPSTDDWLFAFDLFNERCWRKVHGKQEYDTPSFELPHPIAPSEYPPSGPTGHDHSGPSGPSYPSASGPSGPDFKPGYPTGPEPPINKPGHSAPSGPGHKPSYSPGYVPDTAPSGPSGPDYKPYIPSSPGYIEPYAPTFKPAYPPPTYKPVIPLPPRKPLPIPPSGSDYRPAYPPSPPSGPGYKPIYRPIEPNRPPLPPKPEHRPGSSRPGYEGDREENGGLLMSWRQYTVSGFPCRRGTTCAQNHIAGHWACEPEGGEIGSWDYCCAPTHRCGYSEGFKKPWCYVGPTHEQWRPCSEKYYPYFKHKVPHPSQGQREPSPSQVSGQWRDRSGNIPQSEERPGPYLADADRSYWDNLYKNGPRAYYDKHGNPLPGYTRVPTEERPRIKYHHNQPQPGNGTWVPVPDLGGFDNRVVPEPLGAPRYWPVAYLHKGPPPNMTYFRYNETDHTSYDRSQSRESEDGIALPTERSINEFKRVDVIRPKGTDIEGRKIKDEPTDNKTDVDENILEFENDTTTTTSTTTTSTTTTTTTTTTTPKSNSYKSNNDSEVINNLTDTNTTEIQISKPDNVDTNEEFDNIKGIDGKLGDFSKSIEVFELEDRSKCDKETDFKTLEAEERQIEAIGRLVASRRGGKLILEKRSQKDLESKNIAVDKDLLEFNFGNKFPTTERRGIIQRVSKDEIDKERFTNDKSLEVSETTFVRPPRILSTTENIRKAIVNGKVFYDATIREQRDLITNATRKAKSLKLDEARGPSVISTNLNTKRKTIQPRNVNPIRKVRRVFRKRYNPEEVRKRLLEREKYLKSSDNKPKVEEK</sequence>